<evidence type="ECO:0000313" key="3">
    <source>
        <dbReference type="Proteomes" id="UP000193144"/>
    </source>
</evidence>
<comment type="caution">
    <text evidence="2">The sequence shown here is derived from an EMBL/GenBank/DDBJ whole genome shotgun (WGS) entry which is preliminary data.</text>
</comment>
<feature type="compositionally biased region" description="Low complexity" evidence="1">
    <location>
        <begin position="1"/>
        <end position="13"/>
    </location>
</feature>
<sequence length="290" mass="30049">MAREALSSALASLPINPNQPPPAYELVVDPSAPIPNLRSPYDPITEEEKEDTDDEEMEDDDEEEEEMATKKDDSEVTINAGTQIRGHGNIISMSPMDGGRIVGVLVGLLGGGSVTPTSQSTAPSSALEMATAMANTNSNSNSSSPASATPVPTQIQRTFQLKNPSRRITITLNCGSTVVGDRNIVGPGLGEIARQMSAGRQTQTSTTMPTTTPTTTTTPTSTTTSTPTTTPISTQGTRQAPQGSIPVSVAEQAPTPPASRTPSLGGVTSSSSAKRKGSEDGAGSPRKRSK</sequence>
<dbReference type="Proteomes" id="UP000193144">
    <property type="component" value="Unassembled WGS sequence"/>
</dbReference>
<feature type="compositionally biased region" description="Acidic residues" evidence="1">
    <location>
        <begin position="44"/>
        <end position="66"/>
    </location>
</feature>
<evidence type="ECO:0000313" key="2">
    <source>
        <dbReference type="EMBL" id="ORX97062.1"/>
    </source>
</evidence>
<accession>A0A1Y1YGB5</accession>
<keyword evidence="3" id="KW-1185">Reference proteome</keyword>
<feature type="region of interest" description="Disordered" evidence="1">
    <location>
        <begin position="1"/>
        <end position="74"/>
    </location>
</feature>
<proteinExistence type="predicted"/>
<feature type="compositionally biased region" description="Low complexity" evidence="1">
    <location>
        <begin position="202"/>
        <end position="234"/>
    </location>
</feature>
<evidence type="ECO:0000256" key="1">
    <source>
        <dbReference type="SAM" id="MobiDB-lite"/>
    </source>
</evidence>
<name>A0A1Y1YGB5_9PLEO</name>
<gene>
    <name evidence="2" type="ORF">BCR34DRAFT_593640</name>
</gene>
<feature type="compositionally biased region" description="Polar residues" evidence="1">
    <location>
        <begin position="260"/>
        <end position="272"/>
    </location>
</feature>
<dbReference type="OrthoDB" id="3942467at2759"/>
<protein>
    <submittedName>
        <fullName evidence="2">Uncharacterized protein</fullName>
    </submittedName>
</protein>
<reference evidence="2 3" key="1">
    <citation type="submission" date="2016-07" db="EMBL/GenBank/DDBJ databases">
        <title>Pervasive Adenine N6-methylation of Active Genes in Fungi.</title>
        <authorList>
            <consortium name="DOE Joint Genome Institute"/>
            <person name="Mondo S.J."/>
            <person name="Dannebaum R.O."/>
            <person name="Kuo R.C."/>
            <person name="Labutti K."/>
            <person name="Haridas S."/>
            <person name="Kuo A."/>
            <person name="Salamov A."/>
            <person name="Ahrendt S.R."/>
            <person name="Lipzen A."/>
            <person name="Sullivan W."/>
            <person name="Andreopoulos W.B."/>
            <person name="Clum A."/>
            <person name="Lindquist E."/>
            <person name="Daum C."/>
            <person name="Ramamoorthy G.K."/>
            <person name="Gryganskyi A."/>
            <person name="Culley D."/>
            <person name="Magnuson J.K."/>
            <person name="James T.Y."/>
            <person name="O'Malley M.A."/>
            <person name="Stajich J.E."/>
            <person name="Spatafora J.W."/>
            <person name="Visel A."/>
            <person name="Grigoriev I.V."/>
        </authorList>
    </citation>
    <scope>NUCLEOTIDE SEQUENCE [LARGE SCALE GENOMIC DNA]</scope>
    <source>
        <strain evidence="2 3">CBS 115471</strain>
    </source>
</reference>
<dbReference type="AlphaFoldDB" id="A0A1Y1YGB5"/>
<feature type="region of interest" description="Disordered" evidence="1">
    <location>
        <begin position="196"/>
        <end position="290"/>
    </location>
</feature>
<organism evidence="2 3">
    <name type="scientific">Clohesyomyces aquaticus</name>
    <dbReference type="NCBI Taxonomy" id="1231657"/>
    <lineage>
        <taxon>Eukaryota</taxon>
        <taxon>Fungi</taxon>
        <taxon>Dikarya</taxon>
        <taxon>Ascomycota</taxon>
        <taxon>Pezizomycotina</taxon>
        <taxon>Dothideomycetes</taxon>
        <taxon>Pleosporomycetidae</taxon>
        <taxon>Pleosporales</taxon>
        <taxon>Lindgomycetaceae</taxon>
        <taxon>Clohesyomyces</taxon>
    </lineage>
</organism>
<dbReference type="EMBL" id="MCFA01000242">
    <property type="protein sequence ID" value="ORX97062.1"/>
    <property type="molecule type" value="Genomic_DNA"/>
</dbReference>